<sequence length="121" mass="13643">MDVVDHFVSKNTKDETQRNQLGVMKVHKTGFSPANEIKSALVTVDGAQQSTFRQFSKIVNIGTASPETVAEPIRNDKSDVCVERGMQGLHLLDEDADIIPWMDGRELYQLMFVHRQVKNTL</sequence>
<reference evidence="2" key="1">
    <citation type="submission" date="2016-10" db="EMBL/GenBank/DDBJ databases">
        <authorList>
            <person name="Varghese N."/>
            <person name="Submissions S."/>
        </authorList>
    </citation>
    <scope>NUCLEOTIDE SEQUENCE [LARGE SCALE GENOMIC DNA]</scope>
    <source>
        <strain evidence="2">DSM 123</strain>
    </source>
</reference>
<gene>
    <name evidence="1" type="ORF">SAMN05444123_107114</name>
</gene>
<dbReference type="AlphaFoldDB" id="A0A1H8UKV0"/>
<evidence type="ECO:0000313" key="2">
    <source>
        <dbReference type="Proteomes" id="UP000199615"/>
    </source>
</evidence>
<dbReference type="Proteomes" id="UP000199615">
    <property type="component" value="Unassembled WGS sequence"/>
</dbReference>
<accession>A0A1H8UKV0</accession>
<keyword evidence="2" id="KW-1185">Reference proteome</keyword>
<organism evidence="1 2">
    <name type="scientific">Rhodopseudomonas pseudopalustris</name>
    <dbReference type="NCBI Taxonomy" id="1513892"/>
    <lineage>
        <taxon>Bacteria</taxon>
        <taxon>Pseudomonadati</taxon>
        <taxon>Pseudomonadota</taxon>
        <taxon>Alphaproteobacteria</taxon>
        <taxon>Hyphomicrobiales</taxon>
        <taxon>Nitrobacteraceae</taxon>
        <taxon>Rhodopseudomonas</taxon>
    </lineage>
</organism>
<dbReference type="EMBL" id="FODT01000007">
    <property type="protein sequence ID" value="SEP03795.1"/>
    <property type="molecule type" value="Genomic_DNA"/>
</dbReference>
<protein>
    <submittedName>
        <fullName evidence="1">Uncharacterized protein</fullName>
    </submittedName>
</protein>
<evidence type="ECO:0000313" key="1">
    <source>
        <dbReference type="EMBL" id="SEP03795.1"/>
    </source>
</evidence>
<proteinExistence type="predicted"/>
<name>A0A1H8UKV0_9BRAD</name>